<evidence type="ECO:0000256" key="1">
    <source>
        <dbReference type="SAM" id="Phobius"/>
    </source>
</evidence>
<protein>
    <submittedName>
        <fullName evidence="2">Uncharacterized protein</fullName>
    </submittedName>
</protein>
<keyword evidence="1" id="KW-0812">Transmembrane</keyword>
<keyword evidence="1" id="KW-1133">Transmembrane helix</keyword>
<dbReference type="Proteomes" id="UP000272729">
    <property type="component" value="Unassembled WGS sequence"/>
</dbReference>
<organism evidence="2 3">
    <name type="scientific">Saccharothrix variisporea</name>
    <dbReference type="NCBI Taxonomy" id="543527"/>
    <lineage>
        <taxon>Bacteria</taxon>
        <taxon>Bacillati</taxon>
        <taxon>Actinomycetota</taxon>
        <taxon>Actinomycetes</taxon>
        <taxon>Pseudonocardiales</taxon>
        <taxon>Pseudonocardiaceae</taxon>
        <taxon>Saccharothrix</taxon>
    </lineage>
</organism>
<sequence>MSEGGARVWAELRLAWEVPRWVWRFYLRNLPLVVGLSLVPSVQRLAVVSGWVSDGIAVASEVVVALTRLLLVVCIARIGLRGVRVRWAAFRGFAKAHWLSLVWQCVLLAVAFLVFDVVLEGVVGGLLPEGARRSYLAVLLFVKNPTVIALTFIWWVGLVRRTSGVAEVRR</sequence>
<name>A0A495XEL9_9PSEU</name>
<comment type="caution">
    <text evidence="2">The sequence shown here is derived from an EMBL/GenBank/DDBJ whole genome shotgun (WGS) entry which is preliminary data.</text>
</comment>
<evidence type="ECO:0000313" key="2">
    <source>
        <dbReference type="EMBL" id="RKT72462.1"/>
    </source>
</evidence>
<dbReference type="AlphaFoldDB" id="A0A495XEL9"/>
<keyword evidence="1" id="KW-0472">Membrane</keyword>
<feature type="transmembrane region" description="Helical" evidence="1">
    <location>
        <begin position="101"/>
        <end position="123"/>
    </location>
</feature>
<evidence type="ECO:0000313" key="3">
    <source>
        <dbReference type="Proteomes" id="UP000272729"/>
    </source>
</evidence>
<proteinExistence type="predicted"/>
<keyword evidence="3" id="KW-1185">Reference proteome</keyword>
<feature type="transmembrane region" description="Helical" evidence="1">
    <location>
        <begin position="62"/>
        <end position="80"/>
    </location>
</feature>
<feature type="transmembrane region" description="Helical" evidence="1">
    <location>
        <begin position="21"/>
        <end position="42"/>
    </location>
</feature>
<gene>
    <name evidence="2" type="ORF">DFJ66_5775</name>
</gene>
<feature type="transmembrane region" description="Helical" evidence="1">
    <location>
        <begin position="135"/>
        <end position="159"/>
    </location>
</feature>
<accession>A0A495XEL9</accession>
<reference evidence="2 3" key="1">
    <citation type="submission" date="2018-10" db="EMBL/GenBank/DDBJ databases">
        <title>Sequencing the genomes of 1000 actinobacteria strains.</title>
        <authorList>
            <person name="Klenk H.-P."/>
        </authorList>
    </citation>
    <scope>NUCLEOTIDE SEQUENCE [LARGE SCALE GENOMIC DNA]</scope>
    <source>
        <strain evidence="2 3">DSM 43911</strain>
    </source>
</reference>
<dbReference type="EMBL" id="RBXR01000001">
    <property type="protein sequence ID" value="RKT72462.1"/>
    <property type="molecule type" value="Genomic_DNA"/>
</dbReference>